<evidence type="ECO:0000256" key="11">
    <source>
        <dbReference type="SAM" id="MobiDB-lite"/>
    </source>
</evidence>
<dbReference type="GO" id="GO:0006351">
    <property type="term" value="P:DNA-templated transcription"/>
    <property type="evidence" value="ECO:0007669"/>
    <property type="project" value="InterPro"/>
</dbReference>
<feature type="domain" description="BSD" evidence="12">
    <location>
        <begin position="207"/>
        <end position="259"/>
    </location>
</feature>
<dbReference type="Pfam" id="PF01753">
    <property type="entry name" value="zf-MYND"/>
    <property type="match status" value="1"/>
</dbReference>
<evidence type="ECO:0000256" key="9">
    <source>
        <dbReference type="ARBA" id="ARBA00023242"/>
    </source>
</evidence>
<reference evidence="14" key="1">
    <citation type="submission" date="2021-06" db="EMBL/GenBank/DDBJ databases">
        <authorList>
            <person name="Kallberg Y."/>
            <person name="Tangrot J."/>
            <person name="Rosling A."/>
        </authorList>
    </citation>
    <scope>NUCLEOTIDE SEQUENCE</scope>
    <source>
        <strain evidence="14">MT106</strain>
    </source>
</reference>
<organism evidence="14 15">
    <name type="scientific">Ambispora gerdemannii</name>
    <dbReference type="NCBI Taxonomy" id="144530"/>
    <lineage>
        <taxon>Eukaryota</taxon>
        <taxon>Fungi</taxon>
        <taxon>Fungi incertae sedis</taxon>
        <taxon>Mucoromycota</taxon>
        <taxon>Glomeromycotina</taxon>
        <taxon>Glomeromycetes</taxon>
        <taxon>Archaeosporales</taxon>
        <taxon>Ambisporaceae</taxon>
        <taxon>Ambispora</taxon>
    </lineage>
</organism>
<feature type="domain" description="MYND-type" evidence="13">
    <location>
        <begin position="618"/>
        <end position="661"/>
    </location>
</feature>
<keyword evidence="15" id="KW-1185">Reference proteome</keyword>
<dbReference type="PROSITE" id="PS50865">
    <property type="entry name" value="ZF_MYND_2"/>
    <property type="match status" value="1"/>
</dbReference>
<dbReference type="GO" id="GO:0006289">
    <property type="term" value="P:nucleotide-excision repair"/>
    <property type="evidence" value="ECO:0007669"/>
    <property type="project" value="InterPro"/>
</dbReference>
<feature type="compositionally biased region" description="Basic and acidic residues" evidence="11">
    <location>
        <begin position="183"/>
        <end position="192"/>
    </location>
</feature>
<keyword evidence="8" id="KW-0804">Transcription</keyword>
<evidence type="ECO:0000256" key="7">
    <source>
        <dbReference type="ARBA" id="ARBA00023015"/>
    </source>
</evidence>
<feature type="compositionally biased region" description="Low complexity" evidence="11">
    <location>
        <begin position="108"/>
        <end position="128"/>
    </location>
</feature>
<protein>
    <submittedName>
        <fullName evidence="14">12087_t:CDS:1</fullName>
    </submittedName>
</protein>
<evidence type="ECO:0000256" key="1">
    <source>
        <dbReference type="ARBA" id="ARBA00004123"/>
    </source>
</evidence>
<feature type="domain" description="BSD" evidence="12">
    <location>
        <begin position="140"/>
        <end position="185"/>
    </location>
</feature>
<dbReference type="Pfam" id="PF03909">
    <property type="entry name" value="BSD"/>
    <property type="match status" value="1"/>
</dbReference>
<dbReference type="Proteomes" id="UP000789831">
    <property type="component" value="Unassembled WGS sequence"/>
</dbReference>
<dbReference type="Pfam" id="PF20179">
    <property type="entry name" value="MSS51_C"/>
    <property type="match status" value="1"/>
</dbReference>
<dbReference type="InterPro" id="IPR046824">
    <property type="entry name" value="Mss51-like_C"/>
</dbReference>
<evidence type="ECO:0000256" key="8">
    <source>
        <dbReference type="ARBA" id="ARBA00023163"/>
    </source>
</evidence>
<comment type="caution">
    <text evidence="14">The sequence shown here is derived from an EMBL/GenBank/DDBJ whole genome shotgun (WGS) entry which is preliminary data.</text>
</comment>
<feature type="region of interest" description="Disordered" evidence="11">
    <location>
        <begin position="107"/>
        <end position="134"/>
    </location>
</feature>
<feature type="region of interest" description="Disordered" evidence="11">
    <location>
        <begin position="183"/>
        <end position="206"/>
    </location>
</feature>
<dbReference type="PROSITE" id="PS50858">
    <property type="entry name" value="BSD"/>
    <property type="match status" value="2"/>
</dbReference>
<proteinExistence type="inferred from homology"/>
<dbReference type="InterPro" id="IPR005607">
    <property type="entry name" value="BSD_dom"/>
</dbReference>
<dbReference type="SMART" id="SM00751">
    <property type="entry name" value="BSD"/>
    <property type="match status" value="2"/>
</dbReference>
<dbReference type="EMBL" id="CAJVPL010000357">
    <property type="protein sequence ID" value="CAG8487261.1"/>
    <property type="molecule type" value="Genomic_DNA"/>
</dbReference>
<dbReference type="GO" id="GO:0000439">
    <property type="term" value="C:transcription factor TFIIH core complex"/>
    <property type="evidence" value="ECO:0007669"/>
    <property type="project" value="InterPro"/>
</dbReference>
<keyword evidence="7" id="KW-0805">Transcription regulation</keyword>
<evidence type="ECO:0000256" key="3">
    <source>
        <dbReference type="ARBA" id="ARBA00022723"/>
    </source>
</evidence>
<dbReference type="AlphaFoldDB" id="A0A9N8WEK0"/>
<dbReference type="SUPFAM" id="SSF144232">
    <property type="entry name" value="HIT/MYND zinc finger-like"/>
    <property type="match status" value="1"/>
</dbReference>
<accession>A0A9N8WEK0</accession>
<dbReference type="InterPro" id="IPR027079">
    <property type="entry name" value="Tfb1/GTF2H1"/>
</dbReference>
<keyword evidence="9" id="KW-0539">Nucleus</keyword>
<dbReference type="Gene3D" id="6.10.140.2220">
    <property type="match status" value="1"/>
</dbReference>
<dbReference type="InterPro" id="IPR013876">
    <property type="entry name" value="TFIIH_BTF_p62_N"/>
</dbReference>
<keyword evidence="6" id="KW-0862">Zinc</keyword>
<dbReference type="InterPro" id="IPR035925">
    <property type="entry name" value="BSD_dom_sf"/>
</dbReference>
<dbReference type="Gene3D" id="6.10.140.1200">
    <property type="match status" value="1"/>
</dbReference>
<dbReference type="SUPFAM" id="SSF140383">
    <property type="entry name" value="BSD domain-like"/>
    <property type="match status" value="2"/>
</dbReference>
<evidence type="ECO:0000259" key="12">
    <source>
        <dbReference type="PROSITE" id="PS50858"/>
    </source>
</evidence>
<evidence type="ECO:0000256" key="6">
    <source>
        <dbReference type="ARBA" id="ARBA00022833"/>
    </source>
</evidence>
<evidence type="ECO:0000313" key="15">
    <source>
        <dbReference type="Proteomes" id="UP000789831"/>
    </source>
</evidence>
<dbReference type="InterPro" id="IPR002893">
    <property type="entry name" value="Znf_MYND"/>
</dbReference>
<comment type="similarity">
    <text evidence="2">Belongs to the TFB1 family.</text>
</comment>
<keyword evidence="3" id="KW-0479">Metal-binding</keyword>
<dbReference type="PANTHER" id="PTHR12856">
    <property type="entry name" value="TRANSCRIPTION INITIATION FACTOR IIH-RELATED"/>
    <property type="match status" value="1"/>
</dbReference>
<dbReference type="Pfam" id="PF08567">
    <property type="entry name" value="PH_TFIIH"/>
    <property type="match status" value="1"/>
</dbReference>
<comment type="subcellular location">
    <subcellularLocation>
        <location evidence="1">Nucleus</location>
    </subcellularLocation>
</comment>
<keyword evidence="4" id="KW-0677">Repeat</keyword>
<dbReference type="GO" id="GO:0008270">
    <property type="term" value="F:zinc ion binding"/>
    <property type="evidence" value="ECO:0007669"/>
    <property type="project" value="UniProtKB-KW"/>
</dbReference>
<keyword evidence="5 10" id="KW-0863">Zinc-finger</keyword>
<evidence type="ECO:0000256" key="2">
    <source>
        <dbReference type="ARBA" id="ARBA00009448"/>
    </source>
</evidence>
<evidence type="ECO:0000256" key="5">
    <source>
        <dbReference type="ARBA" id="ARBA00022771"/>
    </source>
</evidence>
<sequence>MASQTPPQQSQLKLQTPAKLDDQRGTLGLINKKLYWKDENKKPILSVSLYDIPKLFVSKPDKFPQKLKISYPDKKSQEITKIFELTAKDAKTDLEKIKKVWVAAQTKNTSNASTSSAPSPASGASTPGRTRKAPPPISIEAIEQRKKLLEGNEELRFLHKEMVFNGPISEEDFWEQRQHLLRDQKAKDEQKKGRSSKIPDLQTTTEEGGEVKITINSSIINSIFEQYPSVHKAYMEKVPAMISESEFWTRYYSSKFFHRNRSGKNQNKDDIFDACYQEDEEELINGPKRLKTGNIFVPMLIDLSLTEEDHIETGNLPDVTMRPGQAKNVPILRRFNRHGERVLKSIKMSNSGKSIIDEYKSEILIEELYQPKMGEKILLDIKDQTKYFQSYEKTIQNPNGAESNRVEVSANAVKALSNKMISWKPDLRNHRKFDLYIVGPEGVIIWSAQNASQVTAILNGKIKAKNEESARATEIRSQKLPLDLETEIKRINSTGKEFLRHYWSATVGEKTNPINTGKREKMYQQIQNTFEKLQALMRRATEDDEEAPSSESASQVENMLISIQIALQHAINDYEKSQGMEGGPIGGVGVSDPFTRMSTKAEELHKRKSKLQIAGISCTNCRKTSKEAGVAILLRCTRCRMSYYCSKNCQKADFPSHKLFCQALYELSAKEEAWKPCDGNEAEWNKRVIEHIHLLDEALDRPLTDYEKNSLLYQPKCQVCLISPVELKSPQKLIPCLSCMIISCCSEEHWKIHRPKHQKLCETYKDMIECENIIYELAGETAWAQEEWDESRMFPPLPKDWQMYFEWRHAPIFSESLLRVVTNSLSPPLTILAAIERFYTRDELHALDELVIHLVGAMQYEIMSLSSFEEVMHVLPNIKVLRLILVGFELPSKTTAAGISMKCCPRCEKENRKRTCALFPTSYYEYAESPGDYVKPHIVVGFNTGLHEEDTEHWEPTVKCLLDKDVPCVFTSYSKGEAAQDLQVLKDWGAKIISGNKENRWKSIVPLIEPQVLDKFFYNNYYRTLFRGNVS</sequence>
<evidence type="ECO:0000259" key="13">
    <source>
        <dbReference type="PROSITE" id="PS50865"/>
    </source>
</evidence>
<evidence type="ECO:0000256" key="10">
    <source>
        <dbReference type="PROSITE-ProRule" id="PRU00134"/>
    </source>
</evidence>
<name>A0A9N8WEK0_9GLOM</name>
<evidence type="ECO:0000256" key="4">
    <source>
        <dbReference type="ARBA" id="ARBA00022737"/>
    </source>
</evidence>
<dbReference type="OrthoDB" id="432970at2759"/>
<dbReference type="PROSITE" id="PS01360">
    <property type="entry name" value="ZF_MYND_1"/>
    <property type="match status" value="1"/>
</dbReference>
<gene>
    <name evidence="14" type="ORF">AGERDE_LOCUS3553</name>
</gene>
<evidence type="ECO:0000313" key="14">
    <source>
        <dbReference type="EMBL" id="CAG8487261.1"/>
    </source>
</evidence>